<organism evidence="2 3">
    <name type="scientific">Helicobacter cholecystus</name>
    <dbReference type="NCBI Taxonomy" id="45498"/>
    <lineage>
        <taxon>Bacteria</taxon>
        <taxon>Pseudomonadati</taxon>
        <taxon>Campylobacterota</taxon>
        <taxon>Epsilonproteobacteria</taxon>
        <taxon>Campylobacterales</taxon>
        <taxon>Helicobacteraceae</taxon>
        <taxon>Helicobacter</taxon>
    </lineage>
</organism>
<feature type="transmembrane region" description="Helical" evidence="1">
    <location>
        <begin position="53"/>
        <end position="68"/>
    </location>
</feature>
<evidence type="ECO:0000313" key="3">
    <source>
        <dbReference type="Proteomes" id="UP000257067"/>
    </source>
</evidence>
<dbReference type="Proteomes" id="UP000257067">
    <property type="component" value="Unassembled WGS sequence"/>
</dbReference>
<gene>
    <name evidence="2" type="ORF">CQA62_06670</name>
</gene>
<feature type="transmembrane region" description="Helical" evidence="1">
    <location>
        <begin position="105"/>
        <end position="122"/>
    </location>
</feature>
<feature type="transmembrane region" description="Helical" evidence="1">
    <location>
        <begin position="163"/>
        <end position="187"/>
    </location>
</feature>
<dbReference type="RefSeq" id="WP_104725222.1">
    <property type="nucleotide sequence ID" value="NZ_FZNE01000026.1"/>
</dbReference>
<evidence type="ECO:0000256" key="1">
    <source>
        <dbReference type="SAM" id="Phobius"/>
    </source>
</evidence>
<feature type="transmembrane region" description="Helical" evidence="1">
    <location>
        <begin position="28"/>
        <end position="47"/>
    </location>
</feature>
<dbReference type="AlphaFoldDB" id="A0A3D8IU77"/>
<protein>
    <recommendedName>
        <fullName evidence="4">Integral membrane protein</fullName>
    </recommendedName>
</protein>
<evidence type="ECO:0008006" key="4">
    <source>
        <dbReference type="Google" id="ProtNLM"/>
    </source>
</evidence>
<keyword evidence="1" id="KW-0472">Membrane</keyword>
<name>A0A3D8IU77_9HELI</name>
<keyword evidence="1" id="KW-0812">Transmembrane</keyword>
<feature type="transmembrane region" description="Helical" evidence="1">
    <location>
        <begin position="6"/>
        <end position="21"/>
    </location>
</feature>
<sequence>MTAYSICLMALMIVNFGIMIYKKTEKGIVIIIGIVAYGMFVFTKDLFSDEYPFFGYLLALVCLSLFLYKKYGSQCLGTIFFALPYVIFTRALGLPDNPNFGEKELGIYFISGICGTFSLWLLLLKYHQKLYQKILFWVLNISFLFLFYAAIQTGENINYILKYIISGIGSAMIIIALIFLPIAYLFFYCGELIILLTLCHKFLPEDSKSPTPKES</sequence>
<proteinExistence type="predicted"/>
<evidence type="ECO:0000313" key="2">
    <source>
        <dbReference type="EMBL" id="RDU68121.1"/>
    </source>
</evidence>
<accession>A0A3D8IU77</accession>
<feature type="transmembrane region" description="Helical" evidence="1">
    <location>
        <begin position="134"/>
        <end position="151"/>
    </location>
</feature>
<reference evidence="2 3" key="1">
    <citation type="submission" date="2018-04" db="EMBL/GenBank/DDBJ databases">
        <title>Novel Campyloabacter and Helicobacter Species and Strains.</title>
        <authorList>
            <person name="Mannion A.J."/>
            <person name="Shen Z."/>
            <person name="Fox J.G."/>
        </authorList>
    </citation>
    <scope>NUCLEOTIDE SEQUENCE [LARGE SCALE GENOMIC DNA]</scope>
    <source>
        <strain evidence="2 3">ATCC 700242</strain>
    </source>
</reference>
<comment type="caution">
    <text evidence="2">The sequence shown here is derived from an EMBL/GenBank/DDBJ whole genome shotgun (WGS) entry which is preliminary data.</text>
</comment>
<dbReference type="OrthoDB" id="5331711at2"/>
<keyword evidence="3" id="KW-1185">Reference proteome</keyword>
<dbReference type="EMBL" id="NXLU01000018">
    <property type="protein sequence ID" value="RDU68121.1"/>
    <property type="molecule type" value="Genomic_DNA"/>
</dbReference>
<feature type="transmembrane region" description="Helical" evidence="1">
    <location>
        <begin position="75"/>
        <end position="93"/>
    </location>
</feature>
<keyword evidence="1" id="KW-1133">Transmembrane helix</keyword>